<protein>
    <recommendedName>
        <fullName evidence="2">Single-stranded DNA-binding protein</fullName>
    </recommendedName>
</protein>
<dbReference type="InterPro" id="IPR007499">
    <property type="entry name" value="ERF_bacteria_virus"/>
</dbReference>
<dbReference type="EMBL" id="VSSQ01000085">
    <property type="protein sequence ID" value="MPL75059.1"/>
    <property type="molecule type" value="Genomic_DNA"/>
</dbReference>
<dbReference type="AlphaFoldDB" id="A0A644U7Z9"/>
<evidence type="ECO:0008006" key="2">
    <source>
        <dbReference type="Google" id="ProtNLM"/>
    </source>
</evidence>
<comment type="caution">
    <text evidence="1">The sequence shown here is derived from an EMBL/GenBank/DDBJ whole genome shotgun (WGS) entry which is preliminary data.</text>
</comment>
<reference evidence="1" key="1">
    <citation type="submission" date="2019-08" db="EMBL/GenBank/DDBJ databases">
        <authorList>
            <person name="Kucharzyk K."/>
            <person name="Murdoch R.W."/>
            <person name="Higgins S."/>
            <person name="Loffler F."/>
        </authorList>
    </citation>
    <scope>NUCLEOTIDE SEQUENCE</scope>
</reference>
<accession>A0A644U7Z9</accession>
<name>A0A644U7Z9_9ZZZZ</name>
<dbReference type="Pfam" id="PF04404">
    <property type="entry name" value="ERF"/>
    <property type="match status" value="1"/>
</dbReference>
<proteinExistence type="predicted"/>
<evidence type="ECO:0000313" key="1">
    <source>
        <dbReference type="EMBL" id="MPL75059.1"/>
    </source>
</evidence>
<organism evidence="1">
    <name type="scientific">bioreactor metagenome</name>
    <dbReference type="NCBI Taxonomy" id="1076179"/>
    <lineage>
        <taxon>unclassified sequences</taxon>
        <taxon>metagenomes</taxon>
        <taxon>ecological metagenomes</taxon>
    </lineage>
</organism>
<sequence length="200" mass="21473">MQKLASKLVQVMKEVAYVEKRGSNDFHHYAYATSADVLGKINAAMTKHNIASVAIPEVLSVVDVITAKGSTEHLATVKMDIMLVDAESGETVTITGLGSGQDIGDKAVMKAQTAAIKYAYLLSMAIATGDDPEADRTTDEAADAKNILAHGKTETRKTKSSEFTCVVCQATISDKIKTYSESKFGRALCMDCQKRKNCVA</sequence>
<gene>
    <name evidence="1" type="ORF">SDC9_20880</name>
</gene>